<dbReference type="InterPro" id="IPR029151">
    <property type="entry name" value="Sensor-like_sf"/>
</dbReference>
<evidence type="ECO:0000256" key="7">
    <source>
        <dbReference type="ARBA" id="ARBA00022777"/>
    </source>
</evidence>
<dbReference type="RefSeq" id="WP_011054473.1">
    <property type="nucleotide sequence ID" value="NC_004070.1"/>
</dbReference>
<keyword evidence="4" id="KW-0808">Transferase</keyword>
<evidence type="ECO:0000259" key="13">
    <source>
        <dbReference type="Pfam" id="PF14689"/>
    </source>
</evidence>
<dbReference type="Pfam" id="PF17203">
    <property type="entry name" value="sCache_3_2"/>
    <property type="match status" value="1"/>
</dbReference>
<evidence type="ECO:0000256" key="3">
    <source>
        <dbReference type="ARBA" id="ARBA00022553"/>
    </source>
</evidence>
<organism evidence="15 16">
    <name type="scientific">Streptococcus pyogenes serotype M3 (strain ATCC BAA-595 / MGAS315)</name>
    <dbReference type="NCBI Taxonomy" id="198466"/>
    <lineage>
        <taxon>Bacteria</taxon>
        <taxon>Bacillati</taxon>
        <taxon>Bacillota</taxon>
        <taxon>Bacilli</taxon>
        <taxon>Lactobacillales</taxon>
        <taxon>Streptococcaceae</taxon>
        <taxon>Streptococcus</taxon>
    </lineage>
</organism>
<dbReference type="SUPFAM" id="SSF55890">
    <property type="entry name" value="Sporulation response regulatory protein Spo0B"/>
    <property type="match status" value="1"/>
</dbReference>
<dbReference type="Pfam" id="PF14689">
    <property type="entry name" value="SPOB_a"/>
    <property type="match status" value="1"/>
</dbReference>
<keyword evidence="9 12" id="KW-1133">Transmembrane helix</keyword>
<dbReference type="Gene3D" id="3.30.450.20">
    <property type="entry name" value="PAS domain"/>
    <property type="match status" value="2"/>
</dbReference>
<keyword evidence="5 12" id="KW-0812">Transmembrane</keyword>
<dbReference type="GO" id="GO:0000155">
    <property type="term" value="F:phosphorelay sensor kinase activity"/>
    <property type="evidence" value="ECO:0007669"/>
    <property type="project" value="InterPro"/>
</dbReference>
<evidence type="ECO:0000259" key="14">
    <source>
        <dbReference type="Pfam" id="PF17203"/>
    </source>
</evidence>
<evidence type="ECO:0000256" key="1">
    <source>
        <dbReference type="ARBA" id="ARBA00004651"/>
    </source>
</evidence>
<evidence type="ECO:0000256" key="5">
    <source>
        <dbReference type="ARBA" id="ARBA00022692"/>
    </source>
</evidence>
<dbReference type="GO" id="GO:0005524">
    <property type="term" value="F:ATP binding"/>
    <property type="evidence" value="ECO:0007669"/>
    <property type="project" value="UniProtKB-KW"/>
</dbReference>
<gene>
    <name evidence="15" type="ordered locus">SpyM3_0769</name>
</gene>
<evidence type="ECO:0000256" key="10">
    <source>
        <dbReference type="ARBA" id="ARBA00023012"/>
    </source>
</evidence>
<proteinExistence type="predicted"/>
<comment type="subcellular location">
    <subcellularLocation>
        <location evidence="1">Cell membrane</location>
        <topology evidence="1">Multi-pass membrane protein</topology>
    </subcellularLocation>
</comment>
<dbReference type="HOGENOM" id="CLU_020211_11_2_9"/>
<dbReference type="InterPro" id="IPR033463">
    <property type="entry name" value="sCache_3"/>
</dbReference>
<keyword evidence="2" id="KW-1003">Cell membrane</keyword>
<feature type="domain" description="SpoOB alpha-helical" evidence="13">
    <location>
        <begin position="324"/>
        <end position="363"/>
    </location>
</feature>
<evidence type="ECO:0000256" key="9">
    <source>
        <dbReference type="ARBA" id="ARBA00022989"/>
    </source>
</evidence>
<feature type="domain" description="Single cache" evidence="14">
    <location>
        <begin position="37"/>
        <end position="162"/>
    </location>
</feature>
<dbReference type="Gene3D" id="1.10.287.130">
    <property type="match status" value="1"/>
</dbReference>
<keyword evidence="7 15" id="KW-0418">Kinase</keyword>
<keyword evidence="10" id="KW-0902">Two-component regulatory system</keyword>
<evidence type="ECO:0000256" key="6">
    <source>
        <dbReference type="ARBA" id="ARBA00022741"/>
    </source>
</evidence>
<keyword evidence="3" id="KW-0597">Phosphoprotein</keyword>
<keyword evidence="6" id="KW-0547">Nucleotide-binding</keyword>
<dbReference type="EMBL" id="AE014074">
    <property type="protein sequence ID" value="AAM79376.1"/>
    <property type="molecule type" value="Genomic_DNA"/>
</dbReference>
<dbReference type="SUPFAM" id="SSF103190">
    <property type="entry name" value="Sensory domain-like"/>
    <property type="match status" value="1"/>
</dbReference>
<evidence type="ECO:0000313" key="15">
    <source>
        <dbReference type="EMBL" id="AAM79376.1"/>
    </source>
</evidence>
<keyword evidence="11 12" id="KW-0472">Membrane</keyword>
<dbReference type="GO" id="GO:0005886">
    <property type="term" value="C:plasma membrane"/>
    <property type="evidence" value="ECO:0007669"/>
    <property type="project" value="UniProtKB-SubCell"/>
</dbReference>
<evidence type="ECO:0000256" key="4">
    <source>
        <dbReference type="ARBA" id="ARBA00022679"/>
    </source>
</evidence>
<dbReference type="KEGG" id="spg:SpyM3_0769"/>
<evidence type="ECO:0000256" key="8">
    <source>
        <dbReference type="ARBA" id="ARBA00022840"/>
    </source>
</evidence>
<evidence type="ECO:0000256" key="12">
    <source>
        <dbReference type="SAM" id="Phobius"/>
    </source>
</evidence>
<keyword evidence="8" id="KW-0067">ATP-binding</keyword>
<feature type="transmembrane region" description="Helical" evidence="12">
    <location>
        <begin position="7"/>
        <end position="30"/>
    </location>
</feature>
<dbReference type="InterPro" id="IPR016120">
    <property type="entry name" value="Sig_transdc_His_kin_SpoOB"/>
</dbReference>
<evidence type="ECO:0000313" key="16">
    <source>
        <dbReference type="Proteomes" id="UP000000564"/>
    </source>
</evidence>
<name>A0A0H2UUB6_STRP3</name>
<dbReference type="Proteomes" id="UP000000564">
    <property type="component" value="Chromosome"/>
</dbReference>
<sequence>MKKPLRLWASLSLILVSMIVVTTSLFYGIMLHDTHQSIKNQETHLLTSTGKMLASHQAIKELLLNNQPNAKTTAYTNSIASIYNLDYVVVMNMKGIRLTHPNPKNIGKPFQGGDEEAVLAGKKVISTAKGTLGKSLRYLVPVFDGDKQIGAIAVGIKLTTLNDVALTSKRNYTLSLLLCLLISLLVTSFISFRLKRQLHQLEPSEIYQLFEERNAMLDQIEAAVFVVDKAGILQLCNQAGQKLIARKCQLGKPTGNSFNHLFPDFPKLSLQEGHEQLFRYGEEDYLLAISPICVKNDHRGHIIFIREAVKAIDTLDQLAYTTAYASALQAQTHKFMNQLHVIYGLVDITYYDQLKIYLDSILEPENEILTSLSVLVKEPLLASFLIGEQEKYQELNVHLKIDVLSEIPHSATKNQLNNGLMIYRFIHTNLLTTLRPKSLVLSIQHDQNHLISHYTLTDNWIDLERVQPIFDLPYFQQLLTDTNSQFHQHQTVTELQFSVTTPYVGGQHERFNH</sequence>
<protein>
    <submittedName>
        <fullName evidence="15">Putative two-component sensor histidine kinase</fullName>
    </submittedName>
</protein>
<accession>A0A0H2UUB6</accession>
<evidence type="ECO:0000256" key="2">
    <source>
        <dbReference type="ARBA" id="ARBA00022475"/>
    </source>
</evidence>
<dbReference type="InterPro" id="IPR039506">
    <property type="entry name" value="SPOB_a"/>
</dbReference>
<evidence type="ECO:0000256" key="11">
    <source>
        <dbReference type="ARBA" id="ARBA00023136"/>
    </source>
</evidence>
<reference evidence="15 16" key="1">
    <citation type="journal article" date="2002" name="Proc. Natl. Acad. Sci. U.S.A.">
        <title>Genome sequence of a serotype M3 strain of group A Streptococcus: phage-encoded toxins, the high-virulence phenotype, and clone emergence.</title>
        <authorList>
            <person name="Beres S.B."/>
            <person name="Sylva G.L."/>
            <person name="Barbian K.D."/>
            <person name="Lei B."/>
            <person name="Hoff J.S."/>
            <person name="Mammarella N.D."/>
            <person name="Liu M.Y."/>
            <person name="Smoot J.C."/>
            <person name="Porcella S.F."/>
            <person name="Parkins L.D."/>
            <person name="Campbell D.S."/>
            <person name="Smith T.M."/>
            <person name="McCormick J.K."/>
            <person name="Leung D.Y."/>
            <person name="Schlievert P.M."/>
            <person name="Musser J.M."/>
        </authorList>
    </citation>
    <scope>NUCLEOTIDE SEQUENCE [LARGE SCALE GENOMIC DNA]</scope>
    <source>
        <strain evidence="16">ATCC BAA-595 / MGAS315</strain>
    </source>
</reference>
<dbReference type="AlphaFoldDB" id="A0A0H2UUB6"/>